<keyword evidence="3" id="KW-1185">Reference proteome</keyword>
<dbReference type="Proteomes" id="UP000243459">
    <property type="component" value="Chromosome 7"/>
</dbReference>
<dbReference type="Gramene" id="ONK64531">
    <property type="protein sequence ID" value="ONK64531"/>
    <property type="gene ID" value="A4U43_C07F27070"/>
</dbReference>
<accession>A0A5P1EIU5</accession>
<name>A0A5P1EIU5_ASPOF</name>
<organism evidence="2 3">
    <name type="scientific">Asparagus officinalis</name>
    <name type="common">Garden asparagus</name>
    <dbReference type="NCBI Taxonomy" id="4686"/>
    <lineage>
        <taxon>Eukaryota</taxon>
        <taxon>Viridiplantae</taxon>
        <taxon>Streptophyta</taxon>
        <taxon>Embryophyta</taxon>
        <taxon>Tracheophyta</taxon>
        <taxon>Spermatophyta</taxon>
        <taxon>Magnoliopsida</taxon>
        <taxon>Liliopsida</taxon>
        <taxon>Asparagales</taxon>
        <taxon>Asparagaceae</taxon>
        <taxon>Asparagoideae</taxon>
        <taxon>Asparagus</taxon>
    </lineage>
</organism>
<evidence type="ECO:0008006" key="4">
    <source>
        <dbReference type="Google" id="ProtNLM"/>
    </source>
</evidence>
<gene>
    <name evidence="2" type="ORF">A4U43_C07F27070</name>
</gene>
<sequence>MSLLRETKVKTIIGPNFLHPCGFSKHPSIISIKPGNKQYCCNKQHPRYKYFELTQTTNHSKISSPPSTSMDRAQLQDLKAEIEFERRLRRKAESLSRALAIELAEEREARDATLKVCEELAEELVKERQEMERVVEEVEEERRMMRVVETMREERVRMKMSEARMAMEEKMKELEEVMELRDEMGVSVSVMGIYGGFGLSLG</sequence>
<dbReference type="InterPro" id="IPR043424">
    <property type="entry name" value="BLT-like"/>
</dbReference>
<evidence type="ECO:0000313" key="2">
    <source>
        <dbReference type="EMBL" id="ONK64531.1"/>
    </source>
</evidence>
<dbReference type="PANTHER" id="PTHR31071">
    <property type="entry name" value="GB|AAF24581.1"/>
    <property type="match status" value="1"/>
</dbReference>
<keyword evidence="1" id="KW-0175">Coiled coil</keyword>
<protein>
    <recommendedName>
        <fullName evidence="4">GTD-binding domain-containing protein</fullName>
    </recommendedName>
</protein>
<dbReference type="EMBL" id="CM007387">
    <property type="protein sequence ID" value="ONK64531.1"/>
    <property type="molecule type" value="Genomic_DNA"/>
</dbReference>
<dbReference type="AlphaFoldDB" id="A0A5P1EIU5"/>
<dbReference type="PANTHER" id="PTHR31071:SF39">
    <property type="entry name" value="PROTEIN BRANCHLESS TRICHOME"/>
    <property type="match status" value="1"/>
</dbReference>
<evidence type="ECO:0000256" key="1">
    <source>
        <dbReference type="SAM" id="Coils"/>
    </source>
</evidence>
<evidence type="ECO:0000313" key="3">
    <source>
        <dbReference type="Proteomes" id="UP000243459"/>
    </source>
</evidence>
<feature type="coiled-coil region" evidence="1">
    <location>
        <begin position="75"/>
        <end position="183"/>
    </location>
</feature>
<reference evidence="3" key="1">
    <citation type="journal article" date="2017" name="Nat. Commun.">
        <title>The asparagus genome sheds light on the origin and evolution of a young Y chromosome.</title>
        <authorList>
            <person name="Harkess A."/>
            <person name="Zhou J."/>
            <person name="Xu C."/>
            <person name="Bowers J.E."/>
            <person name="Van der Hulst R."/>
            <person name="Ayyampalayam S."/>
            <person name="Mercati F."/>
            <person name="Riccardi P."/>
            <person name="McKain M.R."/>
            <person name="Kakrana A."/>
            <person name="Tang H."/>
            <person name="Ray J."/>
            <person name="Groenendijk J."/>
            <person name="Arikit S."/>
            <person name="Mathioni S.M."/>
            <person name="Nakano M."/>
            <person name="Shan H."/>
            <person name="Telgmann-Rauber A."/>
            <person name="Kanno A."/>
            <person name="Yue Z."/>
            <person name="Chen H."/>
            <person name="Li W."/>
            <person name="Chen Y."/>
            <person name="Xu X."/>
            <person name="Zhang Y."/>
            <person name="Luo S."/>
            <person name="Chen H."/>
            <person name="Gao J."/>
            <person name="Mao Z."/>
            <person name="Pires J.C."/>
            <person name="Luo M."/>
            <person name="Kudrna D."/>
            <person name="Wing R.A."/>
            <person name="Meyers B.C."/>
            <person name="Yi K."/>
            <person name="Kong H."/>
            <person name="Lavrijsen P."/>
            <person name="Sunseri F."/>
            <person name="Falavigna A."/>
            <person name="Ye Y."/>
            <person name="Leebens-Mack J.H."/>
            <person name="Chen G."/>
        </authorList>
    </citation>
    <scope>NUCLEOTIDE SEQUENCE [LARGE SCALE GENOMIC DNA]</scope>
    <source>
        <strain evidence="3">cv. DH0086</strain>
    </source>
</reference>
<proteinExistence type="predicted"/>